<proteinExistence type="predicted"/>
<dbReference type="Proteomes" id="UP000031532">
    <property type="component" value="Unassembled WGS sequence"/>
</dbReference>
<dbReference type="RefSeq" id="WP_039717345.1">
    <property type="nucleotide sequence ID" value="NZ_JTJC03000001.1"/>
</dbReference>
<reference evidence="1 2" key="1">
    <citation type="journal article" date="2015" name="Genome Announc.">
        <title>Draft Genome Sequence of the Terrestrial Cyanobacterium Scytonema millei VB511283, Isolated from Eastern India.</title>
        <authorList>
            <person name="Sen D."/>
            <person name="Chandrababunaidu M.M."/>
            <person name="Singh D."/>
            <person name="Sanghi N."/>
            <person name="Ghorai A."/>
            <person name="Mishra G.P."/>
            <person name="Madduluri M."/>
            <person name="Adhikary S.P."/>
            <person name="Tripathy S."/>
        </authorList>
    </citation>
    <scope>NUCLEOTIDE SEQUENCE [LARGE SCALE GENOMIC DNA]</scope>
    <source>
        <strain evidence="1 2">VB511283</strain>
    </source>
</reference>
<name>A0A9X5E3K0_9CYAN</name>
<comment type="caution">
    <text evidence="1">The sequence shown here is derived from an EMBL/GenBank/DDBJ whole genome shotgun (WGS) entry which is preliminary data.</text>
</comment>
<protein>
    <submittedName>
        <fullName evidence="1">Uncharacterized protein</fullName>
    </submittedName>
</protein>
<gene>
    <name evidence="1" type="ORF">QH73_0002665</name>
</gene>
<dbReference type="EMBL" id="JTJC03000001">
    <property type="protein sequence ID" value="NHC33574.1"/>
    <property type="molecule type" value="Genomic_DNA"/>
</dbReference>
<keyword evidence="2" id="KW-1185">Reference proteome</keyword>
<organism evidence="1 2">
    <name type="scientific">Scytonema millei VB511283</name>
    <dbReference type="NCBI Taxonomy" id="1245923"/>
    <lineage>
        <taxon>Bacteria</taxon>
        <taxon>Bacillati</taxon>
        <taxon>Cyanobacteriota</taxon>
        <taxon>Cyanophyceae</taxon>
        <taxon>Nostocales</taxon>
        <taxon>Scytonemataceae</taxon>
        <taxon>Scytonema</taxon>
    </lineage>
</organism>
<sequence length="77" mass="9033">MKPNFEQMSVPELRAYVLQHKDDIEAIRALFHHPSLKWQSMPPLVDQGGLPIEENIRTAEEAIKQRIEQAKRKQEEN</sequence>
<evidence type="ECO:0000313" key="1">
    <source>
        <dbReference type="EMBL" id="NHC33574.1"/>
    </source>
</evidence>
<evidence type="ECO:0000313" key="2">
    <source>
        <dbReference type="Proteomes" id="UP000031532"/>
    </source>
</evidence>
<dbReference type="InterPro" id="IPR054053">
    <property type="entry name" value="DUF6887"/>
</dbReference>
<accession>A0A9X5E3K0</accession>
<dbReference type="OrthoDB" id="426753at2"/>
<dbReference type="AlphaFoldDB" id="A0A9X5E3K0"/>
<dbReference type="Pfam" id="PF21826">
    <property type="entry name" value="DUF6887"/>
    <property type="match status" value="1"/>
</dbReference>